<evidence type="ECO:0000313" key="3">
    <source>
        <dbReference type="Proteomes" id="UP000294225"/>
    </source>
</evidence>
<proteinExistence type="inferred from homology"/>
<dbReference type="PIRSF" id="PIRSF029792">
    <property type="entry name" value="Pro_racemase"/>
    <property type="match status" value="1"/>
</dbReference>
<dbReference type="PANTHER" id="PTHR33442:SF5">
    <property type="entry name" value="BIFUNCTIONAL TRANS-3-HYDROXY-L-PROLINE DEHYDRATASE_2-EPIMERASE"/>
    <property type="match status" value="1"/>
</dbReference>
<comment type="similarity">
    <text evidence="1">Belongs to the proline racemase family.</text>
</comment>
<comment type="caution">
    <text evidence="2">The sequence shown here is derived from an EMBL/GenBank/DDBJ whole genome shotgun (WGS) entry which is preliminary data.</text>
</comment>
<name>A0A4V6N466_9ACTN</name>
<accession>A0A4V6N466</accession>
<evidence type="ECO:0000256" key="1">
    <source>
        <dbReference type="ARBA" id="ARBA00007529"/>
    </source>
</evidence>
<dbReference type="FunFam" id="3.10.310.10:FF:000003">
    <property type="entry name" value="Proline racemase"/>
    <property type="match status" value="1"/>
</dbReference>
<dbReference type="EMBL" id="SJKC01000003">
    <property type="protein sequence ID" value="TCC36372.1"/>
    <property type="molecule type" value="Genomic_DNA"/>
</dbReference>
<sequence>MTTHAFRTIESHTAGNPTRTVLSGVPELAGDTMLAKMKDLESNHDWVRTSLMFEPRGGSVMSGCVVLPPCDPRADIGVLYIEASGHLPMCGHDTIGLVTVLIQHGLVPAAEPTTHLVLDTPAGLVATTAAVKNGRVTSVTFTSTPSFLYAADVCVPVPGLGPVPVDIAWGGNFYAIVNASDVGLDLTDPKVGRRILLAETIRESVNETVEVVHPELDGVRGVTHVQFIGPARRPGATNLCSVVIRPGGADRSPCGTGTSARTASLVAKGNLLVGEPLVHESITGEIFSSVPIERVQVGPFPGVRNKITGTAFVTGTAEWSIDPDDPLRNGFLVM</sequence>
<dbReference type="RefSeq" id="WP_131498198.1">
    <property type="nucleotide sequence ID" value="NZ_SJKC01000003.1"/>
</dbReference>
<evidence type="ECO:0000313" key="2">
    <source>
        <dbReference type="EMBL" id="TCC36372.1"/>
    </source>
</evidence>
<gene>
    <name evidence="2" type="ORF">E0H92_27395</name>
</gene>
<dbReference type="Pfam" id="PF05544">
    <property type="entry name" value="Pro_racemase"/>
    <property type="match status" value="1"/>
</dbReference>
<dbReference type="AlphaFoldDB" id="A0A4V6N466"/>
<dbReference type="Proteomes" id="UP000294225">
    <property type="component" value="Unassembled WGS sequence"/>
</dbReference>
<dbReference type="GO" id="GO:0047580">
    <property type="term" value="F:4-hydroxyproline epimerase activity"/>
    <property type="evidence" value="ECO:0007669"/>
    <property type="project" value="TreeGrafter"/>
</dbReference>
<dbReference type="PANTHER" id="PTHR33442">
    <property type="entry name" value="TRANS-3-HYDROXY-L-PROLINE DEHYDRATASE"/>
    <property type="match status" value="1"/>
</dbReference>
<protein>
    <submittedName>
        <fullName evidence="2">Proline racemase</fullName>
    </submittedName>
</protein>
<dbReference type="Gene3D" id="3.10.310.10">
    <property type="entry name" value="Diaminopimelate Epimerase, Chain A, domain 1"/>
    <property type="match status" value="2"/>
</dbReference>
<dbReference type="SUPFAM" id="SSF54506">
    <property type="entry name" value="Diaminopimelate epimerase-like"/>
    <property type="match status" value="1"/>
</dbReference>
<organism evidence="2 3">
    <name type="scientific">Kribbella speibonae</name>
    <dbReference type="NCBI Taxonomy" id="1572660"/>
    <lineage>
        <taxon>Bacteria</taxon>
        <taxon>Bacillati</taxon>
        <taxon>Actinomycetota</taxon>
        <taxon>Actinomycetes</taxon>
        <taxon>Propionibacteriales</taxon>
        <taxon>Kribbellaceae</taxon>
        <taxon>Kribbella</taxon>
    </lineage>
</organism>
<dbReference type="InterPro" id="IPR008794">
    <property type="entry name" value="Pro_racemase_fam"/>
</dbReference>
<dbReference type="SFLD" id="SFLDS00028">
    <property type="entry name" value="Proline_Racemase"/>
    <property type="match status" value="1"/>
</dbReference>
<reference evidence="2 3" key="1">
    <citation type="submission" date="2019-02" db="EMBL/GenBank/DDBJ databases">
        <title>Kribbella capetownensis sp. nov. and Kribbella speibonae sp. nov., isolated from soil.</title>
        <authorList>
            <person name="Curtis S.M."/>
            <person name="Norton I."/>
            <person name="Everest G.J."/>
            <person name="Meyers P.R."/>
        </authorList>
    </citation>
    <scope>NUCLEOTIDE SEQUENCE [LARGE SCALE GENOMIC DNA]</scope>
    <source>
        <strain evidence="2 3">YM55</strain>
    </source>
</reference>